<sequence>MYLKDELLPFARIQQFFWVHLSGSSSGLSSFSWILQSYKKLPTPGASFCLLDKRTFHLIFIYDE</sequence>
<reference evidence="2" key="2">
    <citation type="journal article" date="2017" name="Nat. Plants">
        <title>The Aegilops tauschii genome reveals multiple impacts of transposons.</title>
        <authorList>
            <person name="Zhao G."/>
            <person name="Zou C."/>
            <person name="Li K."/>
            <person name="Wang K."/>
            <person name="Li T."/>
            <person name="Gao L."/>
            <person name="Zhang X."/>
            <person name="Wang H."/>
            <person name="Yang Z."/>
            <person name="Liu X."/>
            <person name="Jiang W."/>
            <person name="Mao L."/>
            <person name="Kong X."/>
            <person name="Jiao Y."/>
            <person name="Jia J."/>
        </authorList>
    </citation>
    <scope>NUCLEOTIDE SEQUENCE [LARGE SCALE GENOMIC DNA]</scope>
    <source>
        <strain evidence="2">cv. AL8/78</strain>
    </source>
</reference>
<dbReference type="Gramene" id="AET4Gv20149400.6">
    <property type="protein sequence ID" value="AET4Gv20149400.6"/>
    <property type="gene ID" value="AET4Gv20149400"/>
</dbReference>
<evidence type="ECO:0000313" key="2">
    <source>
        <dbReference type="Proteomes" id="UP000015105"/>
    </source>
</evidence>
<accession>A0A453HDB3</accession>
<proteinExistence type="predicted"/>
<dbReference type="Proteomes" id="UP000015105">
    <property type="component" value="Chromosome 4D"/>
</dbReference>
<reference evidence="1" key="3">
    <citation type="journal article" date="2017" name="Nature">
        <title>Genome sequence of the progenitor of the wheat D genome Aegilops tauschii.</title>
        <authorList>
            <person name="Luo M.C."/>
            <person name="Gu Y.Q."/>
            <person name="Puiu D."/>
            <person name="Wang H."/>
            <person name="Twardziok S.O."/>
            <person name="Deal K.R."/>
            <person name="Huo N."/>
            <person name="Zhu T."/>
            <person name="Wang L."/>
            <person name="Wang Y."/>
            <person name="McGuire P.E."/>
            <person name="Liu S."/>
            <person name="Long H."/>
            <person name="Ramasamy R.K."/>
            <person name="Rodriguez J.C."/>
            <person name="Van S.L."/>
            <person name="Yuan L."/>
            <person name="Wang Z."/>
            <person name="Xia Z."/>
            <person name="Xiao L."/>
            <person name="Anderson O.D."/>
            <person name="Ouyang S."/>
            <person name="Liang Y."/>
            <person name="Zimin A.V."/>
            <person name="Pertea G."/>
            <person name="Qi P."/>
            <person name="Bennetzen J.L."/>
            <person name="Dai X."/>
            <person name="Dawson M.W."/>
            <person name="Muller H.G."/>
            <person name="Kugler K."/>
            <person name="Rivarola-Duarte L."/>
            <person name="Spannagl M."/>
            <person name="Mayer K.F.X."/>
            <person name="Lu F.H."/>
            <person name="Bevan M.W."/>
            <person name="Leroy P."/>
            <person name="Li P."/>
            <person name="You F.M."/>
            <person name="Sun Q."/>
            <person name="Liu Z."/>
            <person name="Lyons E."/>
            <person name="Wicker T."/>
            <person name="Salzberg S.L."/>
            <person name="Devos K.M."/>
            <person name="Dvorak J."/>
        </authorList>
    </citation>
    <scope>NUCLEOTIDE SEQUENCE [LARGE SCALE GENOMIC DNA]</scope>
    <source>
        <strain evidence="1">cv. AL8/78</strain>
    </source>
</reference>
<dbReference type="AlphaFoldDB" id="A0A453HDB3"/>
<reference evidence="1" key="4">
    <citation type="submission" date="2019-03" db="UniProtKB">
        <authorList>
            <consortium name="EnsemblPlants"/>
        </authorList>
    </citation>
    <scope>IDENTIFICATION</scope>
</reference>
<reference evidence="1" key="5">
    <citation type="journal article" date="2021" name="G3 (Bethesda)">
        <title>Aegilops tauschii genome assembly Aet v5.0 features greater sequence contiguity and improved annotation.</title>
        <authorList>
            <person name="Wang L."/>
            <person name="Zhu T."/>
            <person name="Rodriguez J.C."/>
            <person name="Deal K.R."/>
            <person name="Dubcovsky J."/>
            <person name="McGuire P.E."/>
            <person name="Lux T."/>
            <person name="Spannagl M."/>
            <person name="Mayer K.F.X."/>
            <person name="Baldrich P."/>
            <person name="Meyers B.C."/>
            <person name="Huo N."/>
            <person name="Gu Y.Q."/>
            <person name="Zhou H."/>
            <person name="Devos K.M."/>
            <person name="Bennetzen J.L."/>
            <person name="Unver T."/>
            <person name="Budak H."/>
            <person name="Gulick P.J."/>
            <person name="Galiba G."/>
            <person name="Kalapos B."/>
            <person name="Nelson D.R."/>
            <person name="Li P."/>
            <person name="You F.M."/>
            <person name="Luo M.C."/>
            <person name="Dvorak J."/>
        </authorList>
    </citation>
    <scope>NUCLEOTIDE SEQUENCE [LARGE SCALE GENOMIC DNA]</scope>
    <source>
        <strain evidence="1">cv. AL8/78</strain>
    </source>
</reference>
<reference evidence="2" key="1">
    <citation type="journal article" date="2014" name="Science">
        <title>Ancient hybridizations among the ancestral genomes of bread wheat.</title>
        <authorList>
            <consortium name="International Wheat Genome Sequencing Consortium,"/>
            <person name="Marcussen T."/>
            <person name="Sandve S.R."/>
            <person name="Heier L."/>
            <person name="Spannagl M."/>
            <person name="Pfeifer M."/>
            <person name="Jakobsen K.S."/>
            <person name="Wulff B.B."/>
            <person name="Steuernagel B."/>
            <person name="Mayer K.F."/>
            <person name="Olsen O.A."/>
        </authorList>
    </citation>
    <scope>NUCLEOTIDE SEQUENCE [LARGE SCALE GENOMIC DNA]</scope>
    <source>
        <strain evidence="2">cv. AL8/78</strain>
    </source>
</reference>
<keyword evidence="2" id="KW-1185">Reference proteome</keyword>
<dbReference type="EnsemblPlants" id="AET4Gv20149400.6">
    <property type="protein sequence ID" value="AET4Gv20149400.6"/>
    <property type="gene ID" value="AET4Gv20149400"/>
</dbReference>
<name>A0A453HDB3_AEGTS</name>
<protein>
    <submittedName>
        <fullName evidence="1">Uncharacterized protein</fullName>
    </submittedName>
</protein>
<evidence type="ECO:0000313" key="1">
    <source>
        <dbReference type="EnsemblPlants" id="AET4Gv20149400.6"/>
    </source>
</evidence>
<organism evidence="1 2">
    <name type="scientific">Aegilops tauschii subsp. strangulata</name>
    <name type="common">Goatgrass</name>
    <dbReference type="NCBI Taxonomy" id="200361"/>
    <lineage>
        <taxon>Eukaryota</taxon>
        <taxon>Viridiplantae</taxon>
        <taxon>Streptophyta</taxon>
        <taxon>Embryophyta</taxon>
        <taxon>Tracheophyta</taxon>
        <taxon>Spermatophyta</taxon>
        <taxon>Magnoliopsida</taxon>
        <taxon>Liliopsida</taxon>
        <taxon>Poales</taxon>
        <taxon>Poaceae</taxon>
        <taxon>BOP clade</taxon>
        <taxon>Pooideae</taxon>
        <taxon>Triticodae</taxon>
        <taxon>Triticeae</taxon>
        <taxon>Triticinae</taxon>
        <taxon>Aegilops</taxon>
    </lineage>
</organism>